<evidence type="ECO:0000313" key="1">
    <source>
        <dbReference type="EMBL" id="KEZ85548.1"/>
    </source>
</evidence>
<accession>A0A084J9B4</accession>
<keyword evidence="2" id="KW-1185">Reference proteome</keyword>
<proteinExistence type="predicted"/>
<dbReference type="STRING" id="318464.IO99_13715"/>
<sequence>MSRENSKKATFKDLIAKKIKKEEDQFKVREIYVESMDATLVFKKPKEETLLEIIDEMGVSNGDLKVSEMVPGFKKLIYLCCPMLQDVELQKEIEVVDPFDTVSKIFDLNDIMEIGEELMDFIDMGDKVEKVKN</sequence>
<comment type="caution">
    <text evidence="1">The sequence shown here is derived from an EMBL/GenBank/DDBJ whole genome shotgun (WGS) entry which is preliminary data.</text>
</comment>
<reference evidence="1 2" key="1">
    <citation type="submission" date="2014-07" db="EMBL/GenBank/DDBJ databases">
        <title>Draft genome of Clostridium sulfidigenes 113A isolated from sediments associated with methane hydrate from Krishna Godavari basin.</title>
        <authorList>
            <person name="Honkalas V.S."/>
            <person name="Dabir A.P."/>
            <person name="Arora P."/>
            <person name="Dhakephalkar P.K."/>
        </authorList>
    </citation>
    <scope>NUCLEOTIDE SEQUENCE [LARGE SCALE GENOMIC DNA]</scope>
    <source>
        <strain evidence="1 2">113A</strain>
    </source>
</reference>
<protein>
    <recommendedName>
        <fullName evidence="3">Phage XkdN-like protein</fullName>
    </recommendedName>
</protein>
<dbReference type="eggNOG" id="ENOG5032N85">
    <property type="taxonomic scope" value="Bacteria"/>
</dbReference>
<dbReference type="AlphaFoldDB" id="A0A084J9B4"/>
<name>A0A084J9B4_9CLOT</name>
<evidence type="ECO:0008006" key="3">
    <source>
        <dbReference type="Google" id="ProtNLM"/>
    </source>
</evidence>
<dbReference type="EMBL" id="JPMD01000033">
    <property type="protein sequence ID" value="KEZ85548.1"/>
    <property type="molecule type" value="Genomic_DNA"/>
</dbReference>
<gene>
    <name evidence="1" type="ORF">IO99_13715</name>
</gene>
<organism evidence="1 2">
    <name type="scientific">Clostridium sulfidigenes</name>
    <dbReference type="NCBI Taxonomy" id="318464"/>
    <lineage>
        <taxon>Bacteria</taxon>
        <taxon>Bacillati</taxon>
        <taxon>Bacillota</taxon>
        <taxon>Clostridia</taxon>
        <taxon>Eubacteriales</taxon>
        <taxon>Clostridiaceae</taxon>
        <taxon>Clostridium</taxon>
    </lineage>
</organism>
<dbReference type="Proteomes" id="UP000028542">
    <property type="component" value="Unassembled WGS sequence"/>
</dbReference>
<evidence type="ECO:0000313" key="2">
    <source>
        <dbReference type="Proteomes" id="UP000028542"/>
    </source>
</evidence>